<organism evidence="1 2">
    <name type="scientific">Trifolium medium</name>
    <dbReference type="NCBI Taxonomy" id="97028"/>
    <lineage>
        <taxon>Eukaryota</taxon>
        <taxon>Viridiplantae</taxon>
        <taxon>Streptophyta</taxon>
        <taxon>Embryophyta</taxon>
        <taxon>Tracheophyta</taxon>
        <taxon>Spermatophyta</taxon>
        <taxon>Magnoliopsida</taxon>
        <taxon>eudicotyledons</taxon>
        <taxon>Gunneridae</taxon>
        <taxon>Pentapetalae</taxon>
        <taxon>rosids</taxon>
        <taxon>fabids</taxon>
        <taxon>Fabales</taxon>
        <taxon>Fabaceae</taxon>
        <taxon>Papilionoideae</taxon>
        <taxon>50 kb inversion clade</taxon>
        <taxon>NPAAA clade</taxon>
        <taxon>Hologalegina</taxon>
        <taxon>IRL clade</taxon>
        <taxon>Trifolieae</taxon>
        <taxon>Trifolium</taxon>
    </lineage>
</organism>
<comment type="caution">
    <text evidence="1">The sequence shown here is derived from an EMBL/GenBank/DDBJ whole genome shotgun (WGS) entry which is preliminary data.</text>
</comment>
<dbReference type="Proteomes" id="UP000265520">
    <property type="component" value="Unassembled WGS sequence"/>
</dbReference>
<reference evidence="1 2" key="1">
    <citation type="journal article" date="2018" name="Front. Plant Sci.">
        <title>Red Clover (Trifolium pratense) and Zigzag Clover (T. medium) - A Picture of Genomic Similarities and Differences.</title>
        <authorList>
            <person name="Dluhosova J."/>
            <person name="Istvanek J."/>
            <person name="Nedelnik J."/>
            <person name="Repkova J."/>
        </authorList>
    </citation>
    <scope>NUCLEOTIDE SEQUENCE [LARGE SCALE GENOMIC DNA]</scope>
    <source>
        <strain evidence="2">cv. 10/8</strain>
        <tissue evidence="1">Leaf</tissue>
    </source>
</reference>
<protein>
    <submittedName>
        <fullName evidence="1">Uncharacterized protein</fullName>
    </submittedName>
</protein>
<feature type="non-terminal residue" evidence="1">
    <location>
        <position position="32"/>
    </location>
</feature>
<keyword evidence="2" id="KW-1185">Reference proteome</keyword>
<sequence length="32" mass="3530">MFETTVSEVAIPTIYSETTAFDGGVSSARWEF</sequence>
<dbReference type="AlphaFoldDB" id="A0A392TWN6"/>
<evidence type="ECO:0000313" key="2">
    <source>
        <dbReference type="Proteomes" id="UP000265520"/>
    </source>
</evidence>
<proteinExistence type="predicted"/>
<evidence type="ECO:0000313" key="1">
    <source>
        <dbReference type="EMBL" id="MCI65563.1"/>
    </source>
</evidence>
<name>A0A392TWN6_9FABA</name>
<accession>A0A392TWN6</accession>
<dbReference type="EMBL" id="LXQA010678169">
    <property type="protein sequence ID" value="MCI65563.1"/>
    <property type="molecule type" value="Genomic_DNA"/>
</dbReference>